<keyword evidence="2 3" id="KW-0238">DNA-binding</keyword>
<dbReference type="PROSITE" id="PS01081">
    <property type="entry name" value="HTH_TETR_1"/>
    <property type="match status" value="1"/>
</dbReference>
<dbReference type="Gene3D" id="1.10.357.10">
    <property type="entry name" value="Tetracycline Repressor, domain 2"/>
    <property type="match status" value="1"/>
</dbReference>
<name>A0ABU9K1E6_9BACI</name>
<dbReference type="InterPro" id="IPR009057">
    <property type="entry name" value="Homeodomain-like_sf"/>
</dbReference>
<dbReference type="Proteomes" id="UP001459714">
    <property type="component" value="Unassembled WGS sequence"/>
</dbReference>
<dbReference type="SUPFAM" id="SSF48498">
    <property type="entry name" value="Tetracyclin repressor-like, C-terminal domain"/>
    <property type="match status" value="1"/>
</dbReference>
<proteinExistence type="predicted"/>
<dbReference type="PANTHER" id="PTHR43479:SF11">
    <property type="entry name" value="ACREF_ENVCD OPERON REPRESSOR-RELATED"/>
    <property type="match status" value="1"/>
</dbReference>
<evidence type="ECO:0000313" key="5">
    <source>
        <dbReference type="EMBL" id="MEL3958889.1"/>
    </source>
</evidence>
<dbReference type="InterPro" id="IPR023772">
    <property type="entry name" value="DNA-bd_HTH_TetR-type_CS"/>
</dbReference>
<dbReference type="SUPFAM" id="SSF46689">
    <property type="entry name" value="Homeodomain-like"/>
    <property type="match status" value="1"/>
</dbReference>
<comment type="caution">
    <text evidence="5">The sequence shown here is derived from an EMBL/GenBank/DDBJ whole genome shotgun (WGS) entry which is preliminary data.</text>
</comment>
<accession>A0ABU9K1E6</accession>
<dbReference type="PANTHER" id="PTHR43479">
    <property type="entry name" value="ACREF/ENVCD OPERON REPRESSOR-RELATED"/>
    <property type="match status" value="1"/>
</dbReference>
<evidence type="ECO:0000256" key="2">
    <source>
        <dbReference type="ARBA" id="ARBA00023125"/>
    </source>
</evidence>
<dbReference type="PRINTS" id="PR00455">
    <property type="entry name" value="HTHTETR"/>
</dbReference>
<dbReference type="PROSITE" id="PS50977">
    <property type="entry name" value="HTH_TETR_2"/>
    <property type="match status" value="1"/>
</dbReference>
<feature type="domain" description="HTH tetR-type" evidence="4">
    <location>
        <begin position="6"/>
        <end position="66"/>
    </location>
</feature>
<sequence length="196" mass="22067">MAKPNVISKEDLIKYAMECLVDVGIEKFTLKSVAEAAGVTQGTVYYHFRTKEQLLLNIVQNICERSWAEISQQSTQFKINRAIESAKSRCSYDSFFHKLFFTLVVSSFNNEKIRSQLGGMILSENNALAKNLSALWPKSPLEGVTLETWGIIINAIVDGLALQALVRKDFPVEKTYKELEQLFNGLNRLLDEGVEG</sequence>
<evidence type="ECO:0000259" key="4">
    <source>
        <dbReference type="PROSITE" id="PS50977"/>
    </source>
</evidence>
<dbReference type="RefSeq" id="WP_251241560.1">
    <property type="nucleotide sequence ID" value="NZ_CP155466.1"/>
</dbReference>
<dbReference type="GeneID" id="92962515"/>
<dbReference type="InterPro" id="IPR036271">
    <property type="entry name" value="Tet_transcr_reg_TetR-rel_C_sf"/>
</dbReference>
<keyword evidence="1" id="KW-0678">Repressor</keyword>
<dbReference type="EMBL" id="JBBYAK010000001">
    <property type="protein sequence ID" value="MEL3958889.1"/>
    <property type="molecule type" value="Genomic_DNA"/>
</dbReference>
<organism evidence="5 6">
    <name type="scientific">Caldifermentibacillus hisashii</name>
    <dbReference type="NCBI Taxonomy" id="996558"/>
    <lineage>
        <taxon>Bacteria</taxon>
        <taxon>Bacillati</taxon>
        <taxon>Bacillota</taxon>
        <taxon>Bacilli</taxon>
        <taxon>Bacillales</taxon>
        <taxon>Bacillaceae</taxon>
        <taxon>Caldifermentibacillus</taxon>
    </lineage>
</organism>
<protein>
    <submittedName>
        <fullName evidence="5">TetR/AcrR family transcriptional regulator</fullName>
    </submittedName>
</protein>
<keyword evidence="6" id="KW-1185">Reference proteome</keyword>
<dbReference type="InterPro" id="IPR001647">
    <property type="entry name" value="HTH_TetR"/>
</dbReference>
<dbReference type="Pfam" id="PF00440">
    <property type="entry name" value="TetR_N"/>
    <property type="match status" value="1"/>
</dbReference>
<reference evidence="5 6" key="1">
    <citation type="submission" date="2024-03" db="EMBL/GenBank/DDBJ databases">
        <title>Bacilli Hybrid Assemblies.</title>
        <authorList>
            <person name="Kovac J."/>
        </authorList>
    </citation>
    <scope>NUCLEOTIDE SEQUENCE [LARGE SCALE GENOMIC DNA]</scope>
    <source>
        <strain evidence="5 6">FSL M8-0022</strain>
    </source>
</reference>
<gene>
    <name evidence="5" type="ORF">NST17_17160</name>
</gene>
<evidence type="ECO:0000256" key="3">
    <source>
        <dbReference type="PROSITE-ProRule" id="PRU00335"/>
    </source>
</evidence>
<dbReference type="InterPro" id="IPR050624">
    <property type="entry name" value="HTH-type_Tx_Regulator"/>
</dbReference>
<feature type="DNA-binding region" description="H-T-H motif" evidence="3">
    <location>
        <begin position="29"/>
        <end position="48"/>
    </location>
</feature>
<evidence type="ECO:0000256" key="1">
    <source>
        <dbReference type="ARBA" id="ARBA00022491"/>
    </source>
</evidence>
<evidence type="ECO:0000313" key="6">
    <source>
        <dbReference type="Proteomes" id="UP001459714"/>
    </source>
</evidence>